<accession>A0A1F8DU30</accession>
<keyword evidence="1" id="KW-0812">Transmembrane</keyword>
<keyword evidence="2" id="KW-0732">Signal</keyword>
<keyword evidence="1" id="KW-1133">Transmembrane helix</keyword>
<proteinExistence type="predicted"/>
<reference evidence="3 4" key="1">
    <citation type="journal article" date="2016" name="Nat. Commun.">
        <title>Thousands of microbial genomes shed light on interconnected biogeochemical processes in an aquifer system.</title>
        <authorList>
            <person name="Anantharaman K."/>
            <person name="Brown C.T."/>
            <person name="Hug L.A."/>
            <person name="Sharon I."/>
            <person name="Castelle C.J."/>
            <person name="Probst A.J."/>
            <person name="Thomas B.C."/>
            <person name="Singh A."/>
            <person name="Wilkins M.J."/>
            <person name="Karaoz U."/>
            <person name="Brodie E.L."/>
            <person name="Williams K.H."/>
            <person name="Hubbard S.S."/>
            <person name="Banfield J.F."/>
        </authorList>
    </citation>
    <scope>NUCLEOTIDE SEQUENCE [LARGE SCALE GENOMIC DNA]</scope>
</reference>
<comment type="caution">
    <text evidence="3">The sequence shown here is derived from an EMBL/GenBank/DDBJ whole genome shotgun (WGS) entry which is preliminary data.</text>
</comment>
<feature type="signal peptide" evidence="2">
    <location>
        <begin position="1"/>
        <end position="27"/>
    </location>
</feature>
<evidence type="ECO:0000256" key="1">
    <source>
        <dbReference type="SAM" id="Phobius"/>
    </source>
</evidence>
<evidence type="ECO:0000313" key="4">
    <source>
        <dbReference type="Proteomes" id="UP000177029"/>
    </source>
</evidence>
<feature type="chain" id="PRO_5009535238" evidence="2">
    <location>
        <begin position="28"/>
        <end position="231"/>
    </location>
</feature>
<organism evidence="3 4">
    <name type="scientific">Candidatus Wolfebacteria bacterium RIFCSPHIGHO2_01_FULL_48_22</name>
    <dbReference type="NCBI Taxonomy" id="1802555"/>
    <lineage>
        <taxon>Bacteria</taxon>
        <taxon>Candidatus Wolfeibacteriota</taxon>
    </lineage>
</organism>
<gene>
    <name evidence="3" type="ORF">A2755_02965</name>
</gene>
<feature type="transmembrane region" description="Helical" evidence="1">
    <location>
        <begin position="208"/>
        <end position="225"/>
    </location>
</feature>
<dbReference type="EMBL" id="MGIP01000011">
    <property type="protein sequence ID" value="OGM91328.1"/>
    <property type="molecule type" value="Genomic_DNA"/>
</dbReference>
<keyword evidence="1" id="KW-0472">Membrane</keyword>
<dbReference type="STRING" id="1802555.A2755_02965"/>
<name>A0A1F8DU30_9BACT</name>
<evidence type="ECO:0000256" key="2">
    <source>
        <dbReference type="SAM" id="SignalP"/>
    </source>
</evidence>
<evidence type="ECO:0000313" key="3">
    <source>
        <dbReference type="EMBL" id="OGM91328.1"/>
    </source>
</evidence>
<dbReference type="Proteomes" id="UP000177029">
    <property type="component" value="Unassembled WGS sequence"/>
</dbReference>
<dbReference type="AlphaFoldDB" id="A0A1F8DU30"/>
<sequence length="231" mass="24230">MKSMKIKIGVAIIMAFAGMGSTGAAFAESLLYVFPPATQLTPGILLRGSVELSTSENKVCAVEGRVTFANLTCQSITISDGLVPQSAPTCADPDFLIGIPGCAAQNSDITLFTLSLRAGNGGTASLNLSEVEVLGEGAAVQVASRGGDYEIITINEPVVAAPEPTASASPLAENGIRVLTSVEPILEENAQEESLAANILSVFEGGDIWMWLFILILVIFGWYAYTTKKNR</sequence>
<protein>
    <submittedName>
        <fullName evidence="3">Uncharacterized protein</fullName>
    </submittedName>
</protein>